<dbReference type="Proteomes" id="UP000831701">
    <property type="component" value="Chromosome 17"/>
</dbReference>
<organism evidence="1 2">
    <name type="scientific">Scortum barcoo</name>
    <name type="common">barcoo grunter</name>
    <dbReference type="NCBI Taxonomy" id="214431"/>
    <lineage>
        <taxon>Eukaryota</taxon>
        <taxon>Metazoa</taxon>
        <taxon>Chordata</taxon>
        <taxon>Craniata</taxon>
        <taxon>Vertebrata</taxon>
        <taxon>Euteleostomi</taxon>
        <taxon>Actinopterygii</taxon>
        <taxon>Neopterygii</taxon>
        <taxon>Teleostei</taxon>
        <taxon>Neoteleostei</taxon>
        <taxon>Acanthomorphata</taxon>
        <taxon>Eupercaria</taxon>
        <taxon>Centrarchiformes</taxon>
        <taxon>Terapontoidei</taxon>
        <taxon>Terapontidae</taxon>
        <taxon>Scortum</taxon>
    </lineage>
</organism>
<reference evidence="1" key="1">
    <citation type="submission" date="2022-04" db="EMBL/GenBank/DDBJ databases">
        <title>Jade perch genome.</title>
        <authorList>
            <person name="Chao B."/>
        </authorList>
    </citation>
    <scope>NUCLEOTIDE SEQUENCE</scope>
    <source>
        <strain evidence="1">CB-2022</strain>
    </source>
</reference>
<gene>
    <name evidence="1" type="ORF">L3Q82_014271</name>
</gene>
<dbReference type="EMBL" id="CM041547">
    <property type="protein sequence ID" value="KAI3359921.1"/>
    <property type="molecule type" value="Genomic_DNA"/>
</dbReference>
<accession>A0ACB8VWE1</accession>
<keyword evidence="2" id="KW-1185">Reference proteome</keyword>
<evidence type="ECO:0000313" key="2">
    <source>
        <dbReference type="Proteomes" id="UP000831701"/>
    </source>
</evidence>
<name>A0ACB8VWE1_9TELE</name>
<comment type="caution">
    <text evidence="1">The sequence shown here is derived from an EMBL/GenBank/DDBJ whole genome shotgun (WGS) entry which is preliminary data.</text>
</comment>
<feature type="non-terminal residue" evidence="1">
    <location>
        <position position="132"/>
    </location>
</feature>
<sequence length="132" mass="14346">MLDLMWLECVSSSCKTKALMLWTGPARSPDLNPIEHIWDIMSRSIHQRHVAPQTVQELADALVQAMFVSSSALAFSKKLTPLSVEEEGGEALGDCQQDDCWVACREGTSHGQPVSGDAAALPVVPGGDWREL</sequence>
<protein>
    <submittedName>
        <fullName evidence="1">Uncharacterized protein</fullName>
    </submittedName>
</protein>
<evidence type="ECO:0000313" key="1">
    <source>
        <dbReference type="EMBL" id="KAI3359921.1"/>
    </source>
</evidence>
<proteinExistence type="predicted"/>